<evidence type="ECO:0000256" key="3">
    <source>
        <dbReference type="ARBA" id="ARBA00006906"/>
    </source>
</evidence>
<organism evidence="8 9">
    <name type="scientific">Cellvibrio fibrivorans</name>
    <dbReference type="NCBI Taxonomy" id="126350"/>
    <lineage>
        <taxon>Bacteria</taxon>
        <taxon>Pseudomonadati</taxon>
        <taxon>Pseudomonadota</taxon>
        <taxon>Gammaproteobacteria</taxon>
        <taxon>Cellvibrionales</taxon>
        <taxon>Cellvibrionaceae</taxon>
        <taxon>Cellvibrio</taxon>
    </lineage>
</organism>
<dbReference type="InterPro" id="IPR031337">
    <property type="entry name" value="KDPG/KHG_AS_1"/>
</dbReference>
<evidence type="ECO:0000256" key="2">
    <source>
        <dbReference type="ARBA" id="ARBA00004736"/>
    </source>
</evidence>
<dbReference type="InterPro" id="IPR013785">
    <property type="entry name" value="Aldolase_TIM"/>
</dbReference>
<dbReference type="CDD" id="cd00452">
    <property type="entry name" value="KDPG_aldolase"/>
    <property type="match status" value="1"/>
</dbReference>
<dbReference type="PANTHER" id="PTHR30246">
    <property type="entry name" value="2-KETO-3-DEOXY-6-PHOSPHOGLUCONATE ALDOLASE"/>
    <property type="match status" value="1"/>
</dbReference>
<comment type="similarity">
    <text evidence="3">Belongs to the KHG/KDPG aldolase family.</text>
</comment>
<dbReference type="NCBIfam" id="NF004325">
    <property type="entry name" value="PRK05718.1"/>
    <property type="match status" value="1"/>
</dbReference>
<evidence type="ECO:0000313" key="9">
    <source>
        <dbReference type="Proteomes" id="UP001253595"/>
    </source>
</evidence>
<dbReference type="GO" id="GO:0106009">
    <property type="term" value="F:(4S)-4-hydroxy-2-oxoglutarate aldolase activity"/>
    <property type="evidence" value="ECO:0007669"/>
    <property type="project" value="UniProtKB-EC"/>
</dbReference>
<name>A0ABU1UXJ5_9GAMM</name>
<proteinExistence type="inferred from homology"/>
<dbReference type="EC" id="4.1.2.14" evidence="5"/>
<keyword evidence="9" id="KW-1185">Reference proteome</keyword>
<dbReference type="Proteomes" id="UP001253595">
    <property type="component" value="Unassembled WGS sequence"/>
</dbReference>
<protein>
    <recommendedName>
        <fullName evidence="5">2-dehydro-3-deoxy-phosphogluconate aldolase</fullName>
        <ecNumber evidence="5">4.1.2.14</ecNumber>
    </recommendedName>
</protein>
<dbReference type="PANTHER" id="PTHR30246:SF1">
    <property type="entry name" value="2-DEHYDRO-3-DEOXY-6-PHOSPHOGALACTONATE ALDOLASE-RELATED"/>
    <property type="match status" value="1"/>
</dbReference>
<dbReference type="RefSeq" id="WP_007642915.1">
    <property type="nucleotide sequence ID" value="NZ_JAVDVX010000003.1"/>
</dbReference>
<comment type="subunit">
    <text evidence="4">Homotrimer.</text>
</comment>
<dbReference type="PROSITE" id="PS00159">
    <property type="entry name" value="ALDOLASE_KDPG_KHG_1"/>
    <property type="match status" value="1"/>
</dbReference>
<gene>
    <name evidence="8" type="ORF">J2X05_001933</name>
</gene>
<dbReference type="GO" id="GO:0008675">
    <property type="term" value="F:2-dehydro-3-deoxy-phosphogluconate aldolase activity"/>
    <property type="evidence" value="ECO:0007669"/>
    <property type="project" value="UniProtKB-EC"/>
</dbReference>
<dbReference type="EMBL" id="JAVDVX010000003">
    <property type="protein sequence ID" value="MDR7089911.1"/>
    <property type="molecule type" value="Genomic_DNA"/>
</dbReference>
<evidence type="ECO:0000256" key="1">
    <source>
        <dbReference type="ARBA" id="ARBA00000654"/>
    </source>
</evidence>
<comment type="pathway">
    <text evidence="2">Carbohydrate acid metabolism; 2-dehydro-3-deoxy-D-gluconate degradation; D-glyceraldehyde 3-phosphate and pyruvate from 2-dehydro-3-deoxy-D-gluconate: step 2/2.</text>
</comment>
<keyword evidence="7" id="KW-0119">Carbohydrate metabolism</keyword>
<keyword evidence="6 8" id="KW-0456">Lyase</keyword>
<dbReference type="InterPro" id="IPR000887">
    <property type="entry name" value="Aldlse_KDPG_KHG"/>
</dbReference>
<evidence type="ECO:0000256" key="7">
    <source>
        <dbReference type="ARBA" id="ARBA00023277"/>
    </source>
</evidence>
<comment type="catalytic activity">
    <reaction evidence="1">
        <text>2-dehydro-3-deoxy-6-phospho-D-gluconate = D-glyceraldehyde 3-phosphate + pyruvate</text>
        <dbReference type="Rhea" id="RHEA:17089"/>
        <dbReference type="ChEBI" id="CHEBI:15361"/>
        <dbReference type="ChEBI" id="CHEBI:57569"/>
        <dbReference type="ChEBI" id="CHEBI:59776"/>
        <dbReference type="EC" id="4.1.2.14"/>
    </reaction>
</comment>
<evidence type="ECO:0000256" key="5">
    <source>
        <dbReference type="ARBA" id="ARBA00013063"/>
    </source>
</evidence>
<sequence length="211" mass="22033">MALTIDQIVRVAPVVPVMVVERIEDAVPLARALYNGGLKVLEITLRTPCALDAISAMVEDLPDDAVIGAGTIITPADLEKAVKAGSTFLVSPGTTPALIEAAKACPVPLLAGVATPTEAMNLYVQGFTHQKFFPAEAAGGVPMLKSIAGPLPQITFCPTGGIDLAKAPSYLALPNVHCVGGTWMAPKELMKAGRWDEIERLAREAASLPRG</sequence>
<comment type="caution">
    <text evidence="8">The sequence shown here is derived from an EMBL/GenBank/DDBJ whole genome shotgun (WGS) entry which is preliminary data.</text>
</comment>
<evidence type="ECO:0000313" key="8">
    <source>
        <dbReference type="EMBL" id="MDR7089911.1"/>
    </source>
</evidence>
<dbReference type="Pfam" id="PF01081">
    <property type="entry name" value="Aldolase"/>
    <property type="match status" value="1"/>
</dbReference>
<accession>A0ABU1UXJ5</accession>
<dbReference type="Gene3D" id="3.20.20.70">
    <property type="entry name" value="Aldolase class I"/>
    <property type="match status" value="1"/>
</dbReference>
<evidence type="ECO:0000256" key="4">
    <source>
        <dbReference type="ARBA" id="ARBA00011233"/>
    </source>
</evidence>
<dbReference type="NCBIfam" id="TIGR01182">
    <property type="entry name" value="eda"/>
    <property type="match status" value="1"/>
</dbReference>
<reference evidence="8 9" key="1">
    <citation type="submission" date="2023-07" db="EMBL/GenBank/DDBJ databases">
        <title>Sorghum-associated microbial communities from plants grown in Nebraska, USA.</title>
        <authorList>
            <person name="Schachtman D."/>
        </authorList>
    </citation>
    <scope>NUCLEOTIDE SEQUENCE [LARGE SCALE GENOMIC DNA]</scope>
    <source>
        <strain evidence="8 9">BE190</strain>
    </source>
</reference>
<evidence type="ECO:0000256" key="6">
    <source>
        <dbReference type="ARBA" id="ARBA00023239"/>
    </source>
</evidence>
<dbReference type="SUPFAM" id="SSF51569">
    <property type="entry name" value="Aldolase"/>
    <property type="match status" value="1"/>
</dbReference>